<evidence type="ECO:0000256" key="2">
    <source>
        <dbReference type="ARBA" id="ARBA00022692"/>
    </source>
</evidence>
<dbReference type="GO" id="GO:0031966">
    <property type="term" value="C:mitochondrial membrane"/>
    <property type="evidence" value="ECO:0007669"/>
    <property type="project" value="UniProtKB-SubCell"/>
</dbReference>
<comment type="subcellular location">
    <subcellularLocation>
        <location evidence="1">Mitochondrion membrane</location>
    </subcellularLocation>
</comment>
<evidence type="ECO:0000313" key="9">
    <source>
        <dbReference type="Proteomes" id="UP000243515"/>
    </source>
</evidence>
<dbReference type="OrthoDB" id="77989at2759"/>
<dbReference type="AlphaFoldDB" id="A0A232M029"/>
<comment type="caution">
    <text evidence="8">The sequence shown here is derived from an EMBL/GenBank/DDBJ whole genome shotgun (WGS) entry which is preliminary data.</text>
</comment>
<gene>
    <name evidence="8" type="ORF">Egran_02488</name>
</gene>
<evidence type="ECO:0000256" key="5">
    <source>
        <dbReference type="ARBA" id="ARBA00022989"/>
    </source>
</evidence>
<proteinExistence type="predicted"/>
<keyword evidence="9" id="KW-1185">Reference proteome</keyword>
<keyword evidence="3" id="KW-0677">Repeat</keyword>
<keyword evidence="5" id="KW-1133">Transmembrane helix</keyword>
<keyword evidence="4" id="KW-0999">Mitochondrion inner membrane</keyword>
<protein>
    <recommendedName>
        <fullName evidence="10">Mitochondrial fusion protein</fullName>
    </recommendedName>
</protein>
<evidence type="ECO:0000256" key="6">
    <source>
        <dbReference type="ARBA" id="ARBA00023136"/>
    </source>
</evidence>
<evidence type="ECO:0000256" key="7">
    <source>
        <dbReference type="SAM" id="MobiDB-lite"/>
    </source>
</evidence>
<feature type="region of interest" description="Disordered" evidence="7">
    <location>
        <begin position="105"/>
        <end position="197"/>
    </location>
</feature>
<accession>A0A232M029</accession>
<dbReference type="InterPro" id="IPR023395">
    <property type="entry name" value="MCP_dom_sf"/>
</dbReference>
<reference evidence="8 9" key="1">
    <citation type="journal article" date="2015" name="Environ. Microbiol.">
        <title>Metagenome sequence of Elaphomyces granulatus from sporocarp tissue reveals Ascomycota ectomycorrhizal fingerprints of genome expansion and a Proteobacteria-rich microbiome.</title>
        <authorList>
            <person name="Quandt C.A."/>
            <person name="Kohler A."/>
            <person name="Hesse C.N."/>
            <person name="Sharpton T.J."/>
            <person name="Martin F."/>
            <person name="Spatafora J.W."/>
        </authorList>
    </citation>
    <scope>NUCLEOTIDE SEQUENCE [LARGE SCALE GENOMIC DNA]</scope>
    <source>
        <strain evidence="8 9">OSC145934</strain>
    </source>
</reference>
<name>A0A232M029_9EURO</name>
<evidence type="ECO:0000256" key="4">
    <source>
        <dbReference type="ARBA" id="ARBA00022792"/>
    </source>
</evidence>
<feature type="compositionally biased region" description="Basic and acidic residues" evidence="7">
    <location>
        <begin position="109"/>
        <end position="123"/>
    </location>
</feature>
<evidence type="ECO:0000256" key="1">
    <source>
        <dbReference type="ARBA" id="ARBA00004325"/>
    </source>
</evidence>
<sequence length="524" mass="57212">MSSSPNPLRPYYVPPSLGLSPSETANAASVVHVTATASSRTTIGSAARDLLPDLDYADYLGSSPSPSDWFRDLLDRALWKYLSVLVAQPFDVAKTLLQIYVPDPYDGQRALDNRRRRDPRDAFADANSLSSDEDEEDNNRNRFHHRDNNDEGDDDDDSNYFTSATPSTPRKPRQHRITDRSGYISSTSPKHRLPIKNPSSLTDVLSQLWSTSGLTSMWKATNATFIYSLLLPTLNTFIRSLLSALLGLPDDGTTSSVAMDILTAASPSTTLILTLISSALSAVILAPIDTARTFLIATPLTHGPRSLLRAIRLLPTPRYRIPSHLVPITILHSSLPSLLSTGTPLFLKSSISIDPALNPSAWSLFTFLASGLEMGIRFPLETVLRRAQIATFTAPALRQKSRVVNTAEVPEVETIVPTPRTYRGILGTMWGIVYEEGVSPSPSDMERAHHLVGKSASRAQQQQKRRRQGQGIQGLYRGWRIGMWGLAGIWGADLCGAALGVGEEDFVTASSSGSGIRTSKARAF</sequence>
<evidence type="ECO:0000313" key="8">
    <source>
        <dbReference type="EMBL" id="OXV09749.1"/>
    </source>
</evidence>
<dbReference type="Proteomes" id="UP000243515">
    <property type="component" value="Unassembled WGS sequence"/>
</dbReference>
<keyword evidence="4" id="KW-0496">Mitochondrion</keyword>
<dbReference type="SUPFAM" id="SSF103506">
    <property type="entry name" value="Mitochondrial carrier"/>
    <property type="match status" value="1"/>
</dbReference>
<dbReference type="EMBL" id="NPHW01003352">
    <property type="protein sequence ID" value="OXV09749.1"/>
    <property type="molecule type" value="Genomic_DNA"/>
</dbReference>
<dbReference type="PANTHER" id="PTHR24089">
    <property type="entry name" value="SOLUTE CARRIER FAMILY 25"/>
    <property type="match status" value="1"/>
</dbReference>
<keyword evidence="6" id="KW-0472">Membrane</keyword>
<organism evidence="8 9">
    <name type="scientific">Elaphomyces granulatus</name>
    <dbReference type="NCBI Taxonomy" id="519963"/>
    <lineage>
        <taxon>Eukaryota</taxon>
        <taxon>Fungi</taxon>
        <taxon>Dikarya</taxon>
        <taxon>Ascomycota</taxon>
        <taxon>Pezizomycotina</taxon>
        <taxon>Eurotiomycetes</taxon>
        <taxon>Eurotiomycetidae</taxon>
        <taxon>Eurotiales</taxon>
        <taxon>Elaphomycetaceae</taxon>
        <taxon>Elaphomyces</taxon>
    </lineage>
</organism>
<evidence type="ECO:0008006" key="10">
    <source>
        <dbReference type="Google" id="ProtNLM"/>
    </source>
</evidence>
<dbReference type="Gene3D" id="1.50.40.10">
    <property type="entry name" value="Mitochondrial carrier domain"/>
    <property type="match status" value="1"/>
</dbReference>
<evidence type="ECO:0000256" key="3">
    <source>
        <dbReference type="ARBA" id="ARBA00022737"/>
    </source>
</evidence>
<keyword evidence="2" id="KW-0812">Transmembrane</keyword>